<dbReference type="GO" id="GO:0008320">
    <property type="term" value="F:protein transmembrane transporter activity"/>
    <property type="evidence" value="ECO:0007669"/>
    <property type="project" value="UniProtKB-UniRule"/>
</dbReference>
<evidence type="ECO:0000256" key="2">
    <source>
        <dbReference type="ARBA" id="ARBA00022448"/>
    </source>
</evidence>
<evidence type="ECO:0000313" key="10">
    <source>
        <dbReference type="EMBL" id="RXE59471.1"/>
    </source>
</evidence>
<dbReference type="InterPro" id="IPR038379">
    <property type="entry name" value="SecE_sf"/>
</dbReference>
<evidence type="ECO:0000256" key="4">
    <source>
        <dbReference type="ARBA" id="ARBA00022692"/>
    </source>
</evidence>
<keyword evidence="6 9" id="KW-1133">Transmembrane helix</keyword>
<keyword evidence="3 9" id="KW-1003">Cell membrane</keyword>
<sequence length="72" mass="8326">MAEEVKVSKVEKTKGKFVRYVKDVRNELKRVIWPTKSQLINNTITVLVMCIIVGILIWLLDLGFGALYNLIY</sequence>
<name>A0A4Q0I5B4_9FIRM</name>
<dbReference type="PANTHER" id="PTHR33910:SF1">
    <property type="entry name" value="PROTEIN TRANSLOCASE SUBUNIT SECE"/>
    <property type="match status" value="1"/>
</dbReference>
<evidence type="ECO:0000256" key="7">
    <source>
        <dbReference type="ARBA" id="ARBA00023010"/>
    </source>
</evidence>
<proteinExistence type="inferred from homology"/>
<evidence type="ECO:0000256" key="9">
    <source>
        <dbReference type="HAMAP-Rule" id="MF_00422"/>
    </source>
</evidence>
<comment type="subunit">
    <text evidence="9">Component of the Sec protein translocase complex. Heterotrimer consisting of SecY, SecE and SecG subunits. The heterotrimers can form oligomers, although 1 heterotrimer is thought to be able to translocate proteins. Interacts with the ribosome. Interacts with SecDF, and other proteins may be involved. Interacts with SecA.</text>
</comment>
<comment type="caution">
    <text evidence="10">The sequence shown here is derived from an EMBL/GenBank/DDBJ whole genome shotgun (WGS) entry which is preliminary data.</text>
</comment>
<dbReference type="GO" id="GO:0006605">
    <property type="term" value="P:protein targeting"/>
    <property type="evidence" value="ECO:0007669"/>
    <property type="project" value="UniProtKB-UniRule"/>
</dbReference>
<dbReference type="InterPro" id="IPR005807">
    <property type="entry name" value="SecE_bac"/>
</dbReference>
<keyword evidence="7 9" id="KW-0811">Translocation</keyword>
<reference evidence="11" key="1">
    <citation type="submission" date="2018-11" db="EMBL/GenBank/DDBJ databases">
        <title>Genome sequencing of a novel mesophilic and cellulolytic organism within the genus Hungateiclostridium.</title>
        <authorList>
            <person name="Rettenmaier R."/>
            <person name="Liebl W."/>
            <person name="Zverlov V."/>
        </authorList>
    </citation>
    <scope>NUCLEOTIDE SEQUENCE [LARGE SCALE GENOMIC DNA]</scope>
    <source>
        <strain evidence="11">N2K1</strain>
    </source>
</reference>
<evidence type="ECO:0000256" key="6">
    <source>
        <dbReference type="ARBA" id="ARBA00022989"/>
    </source>
</evidence>
<dbReference type="PANTHER" id="PTHR33910">
    <property type="entry name" value="PROTEIN TRANSLOCASE SUBUNIT SECE"/>
    <property type="match status" value="1"/>
</dbReference>
<dbReference type="Pfam" id="PF00584">
    <property type="entry name" value="SecE"/>
    <property type="match status" value="1"/>
</dbReference>
<dbReference type="PROSITE" id="PS01067">
    <property type="entry name" value="SECE_SEC61G"/>
    <property type="match status" value="1"/>
</dbReference>
<keyword evidence="4 9" id="KW-0812">Transmembrane</keyword>
<evidence type="ECO:0000256" key="3">
    <source>
        <dbReference type="ARBA" id="ARBA00022475"/>
    </source>
</evidence>
<comment type="similarity">
    <text evidence="9">Belongs to the SecE/SEC61-gamma family.</text>
</comment>
<dbReference type="RefSeq" id="WP_069195745.1">
    <property type="nucleotide sequence ID" value="NZ_RLII01000006.1"/>
</dbReference>
<dbReference type="HAMAP" id="MF_00422">
    <property type="entry name" value="SecE"/>
    <property type="match status" value="1"/>
</dbReference>
<keyword evidence="11" id="KW-1185">Reference proteome</keyword>
<feature type="transmembrane region" description="Helical" evidence="9">
    <location>
        <begin position="39"/>
        <end position="60"/>
    </location>
</feature>
<dbReference type="GO" id="GO:0065002">
    <property type="term" value="P:intracellular protein transmembrane transport"/>
    <property type="evidence" value="ECO:0007669"/>
    <property type="project" value="UniProtKB-UniRule"/>
</dbReference>
<organism evidence="10 11">
    <name type="scientific">Acetivibrio mesophilus</name>
    <dbReference type="NCBI Taxonomy" id="2487273"/>
    <lineage>
        <taxon>Bacteria</taxon>
        <taxon>Bacillati</taxon>
        <taxon>Bacillota</taxon>
        <taxon>Clostridia</taxon>
        <taxon>Eubacteriales</taxon>
        <taxon>Oscillospiraceae</taxon>
        <taxon>Acetivibrio</taxon>
    </lineage>
</organism>
<dbReference type="Proteomes" id="UP000289166">
    <property type="component" value="Unassembled WGS sequence"/>
</dbReference>
<accession>A0A4Q0I5B4</accession>
<dbReference type="EMBL" id="RLII01000006">
    <property type="protein sequence ID" value="RXE59471.1"/>
    <property type="molecule type" value="Genomic_DNA"/>
</dbReference>
<evidence type="ECO:0000256" key="5">
    <source>
        <dbReference type="ARBA" id="ARBA00022927"/>
    </source>
</evidence>
<keyword evidence="8 9" id="KW-0472">Membrane</keyword>
<evidence type="ECO:0000313" key="11">
    <source>
        <dbReference type="Proteomes" id="UP000289166"/>
    </source>
</evidence>
<dbReference type="NCBIfam" id="TIGR00964">
    <property type="entry name" value="secE_bact"/>
    <property type="match status" value="1"/>
</dbReference>
<comment type="subcellular location">
    <subcellularLocation>
        <location evidence="9">Cell membrane</location>
        <topology evidence="9">Single-pass membrane protein</topology>
    </subcellularLocation>
    <subcellularLocation>
        <location evidence="1">Membrane</location>
    </subcellularLocation>
</comment>
<gene>
    <name evidence="9 10" type="primary">secE</name>
    <name evidence="10" type="ORF">EFD62_07415</name>
</gene>
<protein>
    <recommendedName>
        <fullName evidence="9">Protein translocase subunit SecE</fullName>
    </recommendedName>
</protein>
<keyword evidence="2 9" id="KW-0813">Transport</keyword>
<dbReference type="Gene3D" id="1.20.5.1030">
    <property type="entry name" value="Preprotein translocase secy subunit"/>
    <property type="match status" value="1"/>
</dbReference>
<keyword evidence="5 9" id="KW-0653">Protein transport</keyword>
<dbReference type="InterPro" id="IPR001901">
    <property type="entry name" value="Translocase_SecE/Sec61-g"/>
</dbReference>
<dbReference type="AlphaFoldDB" id="A0A4Q0I5B4"/>
<dbReference type="GO" id="GO:0043952">
    <property type="term" value="P:protein transport by the Sec complex"/>
    <property type="evidence" value="ECO:0007669"/>
    <property type="project" value="UniProtKB-UniRule"/>
</dbReference>
<dbReference type="GO" id="GO:0009306">
    <property type="term" value="P:protein secretion"/>
    <property type="evidence" value="ECO:0007669"/>
    <property type="project" value="UniProtKB-UniRule"/>
</dbReference>
<evidence type="ECO:0000256" key="1">
    <source>
        <dbReference type="ARBA" id="ARBA00004370"/>
    </source>
</evidence>
<evidence type="ECO:0000256" key="8">
    <source>
        <dbReference type="ARBA" id="ARBA00023136"/>
    </source>
</evidence>
<comment type="function">
    <text evidence="9">Essential subunit of the Sec protein translocation channel SecYEG. Clamps together the 2 halves of SecY. May contact the channel plug during translocation.</text>
</comment>
<dbReference type="OrthoDB" id="9799073at2"/>
<dbReference type="GO" id="GO:0005886">
    <property type="term" value="C:plasma membrane"/>
    <property type="evidence" value="ECO:0007669"/>
    <property type="project" value="UniProtKB-SubCell"/>
</dbReference>